<feature type="region of interest" description="Disordered" evidence="5">
    <location>
        <begin position="19"/>
        <end position="47"/>
    </location>
</feature>
<dbReference type="PANTHER" id="PTHR20922">
    <property type="entry name" value="DNL-TYPE ZINC FINGER PROTEIN"/>
    <property type="match status" value="1"/>
</dbReference>
<dbReference type="GO" id="GO:0030150">
    <property type="term" value="P:protein import into mitochondrial matrix"/>
    <property type="evidence" value="ECO:0000318"/>
    <property type="project" value="GO_Central"/>
</dbReference>
<dbReference type="PROSITE" id="PS51501">
    <property type="entry name" value="ZF_DNL"/>
    <property type="match status" value="1"/>
</dbReference>
<feature type="region of interest" description="Disordered" evidence="5">
    <location>
        <begin position="61"/>
        <end position="110"/>
    </location>
</feature>
<dbReference type="GO" id="GO:0005739">
    <property type="term" value="C:mitochondrion"/>
    <property type="evidence" value="ECO:0000318"/>
    <property type="project" value="GO_Central"/>
</dbReference>
<dbReference type="STRING" id="105231.A0A1Y1HW10"/>
<dbReference type="Proteomes" id="UP000054558">
    <property type="component" value="Unassembled WGS sequence"/>
</dbReference>
<evidence type="ECO:0000256" key="4">
    <source>
        <dbReference type="PROSITE-ProRule" id="PRU00834"/>
    </source>
</evidence>
<dbReference type="GO" id="GO:0051087">
    <property type="term" value="F:protein-folding chaperone binding"/>
    <property type="evidence" value="ECO:0000318"/>
    <property type="project" value="GO_Central"/>
</dbReference>
<protein>
    <recommendedName>
        <fullName evidence="6">DNL-type domain-containing protein</fullName>
    </recommendedName>
</protein>
<dbReference type="GO" id="GO:0008270">
    <property type="term" value="F:zinc ion binding"/>
    <property type="evidence" value="ECO:0007669"/>
    <property type="project" value="UniProtKB-KW"/>
</dbReference>
<keyword evidence="2 4" id="KW-0863">Zinc-finger</keyword>
<sequence>MKGMAPGRRGLAVVLEREAAKQASKPAAEHNLDSISGLRLGGPQDLTERTFAQNLRRHYFHGAASEAPNEDARGDASGAALKADGEEEELPGPSGSGGGSKAAVETGSSRPATHDMAMLFTCNVCQTRSFKTMSKASYTKGVVLVRCPGCQNLHLMADNLGWFGKPGSVETFLAERGDHVRKGAEGDYEFTAEDLEGWSKKAVESGSKDGT</sequence>
<dbReference type="AlphaFoldDB" id="A0A1Y1HW10"/>
<dbReference type="EMBL" id="DF237009">
    <property type="protein sequence ID" value="GAQ80696.1"/>
    <property type="molecule type" value="Genomic_DNA"/>
</dbReference>
<evidence type="ECO:0000256" key="1">
    <source>
        <dbReference type="ARBA" id="ARBA00022723"/>
    </source>
</evidence>
<evidence type="ECO:0000256" key="5">
    <source>
        <dbReference type="SAM" id="MobiDB-lite"/>
    </source>
</evidence>
<dbReference type="OrthoDB" id="512667at2759"/>
<dbReference type="PANTHER" id="PTHR20922:SF13">
    <property type="entry name" value="DNL-TYPE ZINC FINGER PROTEIN"/>
    <property type="match status" value="1"/>
</dbReference>
<evidence type="ECO:0000256" key="3">
    <source>
        <dbReference type="ARBA" id="ARBA00022833"/>
    </source>
</evidence>
<keyword evidence="8" id="KW-1185">Reference proteome</keyword>
<evidence type="ECO:0000313" key="8">
    <source>
        <dbReference type="Proteomes" id="UP000054558"/>
    </source>
</evidence>
<dbReference type="GO" id="GO:0050821">
    <property type="term" value="P:protein stabilization"/>
    <property type="evidence" value="ECO:0000318"/>
    <property type="project" value="GO_Central"/>
</dbReference>
<evidence type="ECO:0000256" key="2">
    <source>
        <dbReference type="ARBA" id="ARBA00022771"/>
    </source>
</evidence>
<gene>
    <name evidence="7" type="ORF">KFL_000600130</name>
</gene>
<proteinExistence type="predicted"/>
<dbReference type="InterPro" id="IPR024158">
    <property type="entry name" value="Mt_import_TIM15"/>
</dbReference>
<name>A0A1Y1HW10_KLENI</name>
<keyword evidence="1" id="KW-0479">Metal-binding</keyword>
<dbReference type="Pfam" id="PF05180">
    <property type="entry name" value="zf-DNL"/>
    <property type="match status" value="1"/>
</dbReference>
<accession>A0A1Y1HW10</accession>
<dbReference type="GO" id="GO:0006457">
    <property type="term" value="P:protein folding"/>
    <property type="evidence" value="ECO:0000318"/>
    <property type="project" value="GO_Central"/>
</dbReference>
<organism evidence="7 8">
    <name type="scientific">Klebsormidium nitens</name>
    <name type="common">Green alga</name>
    <name type="synonym">Ulothrix nitens</name>
    <dbReference type="NCBI Taxonomy" id="105231"/>
    <lineage>
        <taxon>Eukaryota</taxon>
        <taxon>Viridiplantae</taxon>
        <taxon>Streptophyta</taxon>
        <taxon>Klebsormidiophyceae</taxon>
        <taxon>Klebsormidiales</taxon>
        <taxon>Klebsormidiaceae</taxon>
        <taxon>Klebsormidium</taxon>
    </lineage>
</organism>
<reference evidence="7 8" key="1">
    <citation type="journal article" date="2014" name="Nat. Commun.">
        <title>Klebsormidium flaccidum genome reveals primary factors for plant terrestrial adaptation.</title>
        <authorList>
            <person name="Hori K."/>
            <person name="Maruyama F."/>
            <person name="Fujisawa T."/>
            <person name="Togashi T."/>
            <person name="Yamamoto N."/>
            <person name="Seo M."/>
            <person name="Sato S."/>
            <person name="Yamada T."/>
            <person name="Mori H."/>
            <person name="Tajima N."/>
            <person name="Moriyama T."/>
            <person name="Ikeuchi M."/>
            <person name="Watanabe M."/>
            <person name="Wada H."/>
            <person name="Kobayashi K."/>
            <person name="Saito M."/>
            <person name="Masuda T."/>
            <person name="Sasaki-Sekimoto Y."/>
            <person name="Mashiguchi K."/>
            <person name="Awai K."/>
            <person name="Shimojima M."/>
            <person name="Masuda S."/>
            <person name="Iwai M."/>
            <person name="Nobusawa T."/>
            <person name="Narise T."/>
            <person name="Kondo S."/>
            <person name="Saito H."/>
            <person name="Sato R."/>
            <person name="Murakawa M."/>
            <person name="Ihara Y."/>
            <person name="Oshima-Yamada Y."/>
            <person name="Ohtaka K."/>
            <person name="Satoh M."/>
            <person name="Sonobe K."/>
            <person name="Ishii M."/>
            <person name="Ohtani R."/>
            <person name="Kanamori-Sato M."/>
            <person name="Honoki R."/>
            <person name="Miyazaki D."/>
            <person name="Mochizuki H."/>
            <person name="Umetsu J."/>
            <person name="Higashi K."/>
            <person name="Shibata D."/>
            <person name="Kamiya Y."/>
            <person name="Sato N."/>
            <person name="Nakamura Y."/>
            <person name="Tabata S."/>
            <person name="Ida S."/>
            <person name="Kurokawa K."/>
            <person name="Ohta H."/>
        </authorList>
    </citation>
    <scope>NUCLEOTIDE SEQUENCE [LARGE SCALE GENOMIC DNA]</scope>
    <source>
        <strain evidence="7 8">NIES-2285</strain>
    </source>
</reference>
<evidence type="ECO:0000259" key="6">
    <source>
        <dbReference type="PROSITE" id="PS51501"/>
    </source>
</evidence>
<keyword evidence="3" id="KW-0862">Zinc</keyword>
<dbReference type="InterPro" id="IPR007853">
    <property type="entry name" value="Znf_DNL-typ"/>
</dbReference>
<dbReference type="OMA" id="LEAWMAK"/>
<feature type="domain" description="DNL-type" evidence="6">
    <location>
        <begin position="111"/>
        <end position="205"/>
    </location>
</feature>
<evidence type="ECO:0000313" key="7">
    <source>
        <dbReference type="EMBL" id="GAQ80696.1"/>
    </source>
</evidence>